<keyword evidence="3" id="KW-1185">Reference proteome</keyword>
<feature type="domain" description="Ppx/GppA phosphatase N-terminal" evidence="1">
    <location>
        <begin position="36"/>
        <end position="306"/>
    </location>
</feature>
<dbReference type="InterPro" id="IPR043129">
    <property type="entry name" value="ATPase_NBD"/>
</dbReference>
<dbReference type="EMBL" id="JBHRST010000004">
    <property type="protein sequence ID" value="MFC3096891.1"/>
    <property type="molecule type" value="Genomic_DNA"/>
</dbReference>
<dbReference type="SUPFAM" id="SSF53067">
    <property type="entry name" value="Actin-like ATPase domain"/>
    <property type="match status" value="2"/>
</dbReference>
<dbReference type="PANTHER" id="PTHR30005:SF0">
    <property type="entry name" value="RETROGRADE REGULATION PROTEIN 2"/>
    <property type="match status" value="1"/>
</dbReference>
<dbReference type="Gene3D" id="3.30.420.150">
    <property type="entry name" value="Exopolyphosphatase. Domain 2"/>
    <property type="match status" value="1"/>
</dbReference>
<comment type="caution">
    <text evidence="2">The sequence shown here is derived from an EMBL/GenBank/DDBJ whole genome shotgun (WGS) entry which is preliminary data.</text>
</comment>
<dbReference type="Gene3D" id="3.30.420.40">
    <property type="match status" value="1"/>
</dbReference>
<dbReference type="Pfam" id="PF02541">
    <property type="entry name" value="Ppx-GppA"/>
    <property type="match status" value="1"/>
</dbReference>
<dbReference type="RefSeq" id="WP_336925791.1">
    <property type="nucleotide sequence ID" value="NZ_JBANRO010000005.1"/>
</dbReference>
<dbReference type="Gene3D" id="1.10.3210.10">
    <property type="entry name" value="Hypothetical protein af1432"/>
    <property type="match status" value="1"/>
</dbReference>
<gene>
    <name evidence="2" type="ORF">ACFODU_03650</name>
</gene>
<protein>
    <submittedName>
        <fullName evidence="2">Ppx/GppA family phosphatase</fullName>
    </submittedName>
</protein>
<dbReference type="Proteomes" id="UP001595456">
    <property type="component" value="Unassembled WGS sequence"/>
</dbReference>
<proteinExistence type="predicted"/>
<evidence type="ECO:0000313" key="3">
    <source>
        <dbReference type="Proteomes" id="UP001595456"/>
    </source>
</evidence>
<evidence type="ECO:0000313" key="2">
    <source>
        <dbReference type="EMBL" id="MFC3096891.1"/>
    </source>
</evidence>
<accession>A0ABV7E4L7</accession>
<sequence length="500" mass="53148">MASLSKPRAIPVDRPDRAVIDIGSNTVRLVVYSGSRRAPSVWLNEKVTARLGRELATSGKMPDKAMDLALSGLSRFALILRDLEVGDVQCVATAAVRDATNGASFLERVRALGLSPRLLSGEEEARYAALGVIGAFPGAAGLVGDLGGGSIELVSIADGLCHGGASLPLGTLRLPALRTKGEAAFRKTVEKELEETALTAQAGQPMYLVGGTWRAFAAFAMNRLDYPLSDPHAFRLDAEEAVRLARKLLDTPPAELAGISGIPSSRAGGLPDAAALLQVLVAVFQPASLIISAWGLREGLLFDRLDPAAREADPLIAAVTHFTAPRGGSLRDATMTAGWTARIVNPLGNGAERLRLAAILLAKAQTRLEPNMRLKHSFDWAMDKRWIGIDHRGRALIGAALRGACAKPEPTADLLRLASEAELREAAAWGLAFRLCRRIGAGSRASMLTSRLEREGSKLVLWLDADRAQLASDLVRADLKALAGWLGCTPELRIGQQAKG</sequence>
<dbReference type="CDD" id="cd24052">
    <property type="entry name" value="ASKHA_NBD_HpPPX-GppA-like"/>
    <property type="match status" value="1"/>
</dbReference>
<evidence type="ECO:0000259" key="1">
    <source>
        <dbReference type="Pfam" id="PF02541"/>
    </source>
</evidence>
<dbReference type="InterPro" id="IPR003695">
    <property type="entry name" value="Ppx_GppA_N"/>
</dbReference>
<reference evidence="3" key="1">
    <citation type="journal article" date="2019" name="Int. J. Syst. Evol. Microbiol.">
        <title>The Global Catalogue of Microorganisms (GCM) 10K type strain sequencing project: providing services to taxonomists for standard genome sequencing and annotation.</title>
        <authorList>
            <consortium name="The Broad Institute Genomics Platform"/>
            <consortium name="The Broad Institute Genome Sequencing Center for Infectious Disease"/>
            <person name="Wu L."/>
            <person name="Ma J."/>
        </authorList>
    </citation>
    <scope>NUCLEOTIDE SEQUENCE [LARGE SCALE GENOMIC DNA]</scope>
    <source>
        <strain evidence="3">KCTC 52607</strain>
    </source>
</reference>
<name>A0ABV7E4L7_9SPHN</name>
<dbReference type="InterPro" id="IPR050273">
    <property type="entry name" value="GppA/Ppx_hydrolase"/>
</dbReference>
<dbReference type="PANTHER" id="PTHR30005">
    <property type="entry name" value="EXOPOLYPHOSPHATASE"/>
    <property type="match status" value="1"/>
</dbReference>
<organism evidence="2 3">
    <name type="scientific">Alteraurantiacibacter palmitatis</name>
    <dbReference type="NCBI Taxonomy" id="2054628"/>
    <lineage>
        <taxon>Bacteria</taxon>
        <taxon>Pseudomonadati</taxon>
        <taxon>Pseudomonadota</taxon>
        <taxon>Alphaproteobacteria</taxon>
        <taxon>Sphingomonadales</taxon>
        <taxon>Erythrobacteraceae</taxon>
        <taxon>Alteraurantiacibacter</taxon>
    </lineage>
</organism>